<dbReference type="Proteomes" id="UP001500399">
    <property type="component" value="Unassembled WGS sequence"/>
</dbReference>
<protein>
    <submittedName>
        <fullName evidence="1">Uncharacterized protein</fullName>
    </submittedName>
</protein>
<organism evidence="1 2">
    <name type="scientific">Selenomonas dianae</name>
    <dbReference type="NCBI Taxonomy" id="135079"/>
    <lineage>
        <taxon>Bacteria</taxon>
        <taxon>Bacillati</taxon>
        <taxon>Bacillota</taxon>
        <taxon>Negativicutes</taxon>
        <taxon>Selenomonadales</taxon>
        <taxon>Selenomonadaceae</taxon>
        <taxon>Selenomonas</taxon>
    </lineage>
</organism>
<dbReference type="RefSeq" id="WP_304987136.1">
    <property type="nucleotide sequence ID" value="NZ_BAAACR010000005.1"/>
</dbReference>
<evidence type="ECO:0000313" key="1">
    <source>
        <dbReference type="EMBL" id="GAA0208267.1"/>
    </source>
</evidence>
<comment type="caution">
    <text evidence="1">The sequence shown here is derived from an EMBL/GenBank/DDBJ whole genome shotgun (WGS) entry which is preliminary data.</text>
</comment>
<reference evidence="1 2" key="1">
    <citation type="journal article" date="2019" name="Int. J. Syst. Evol. Microbiol.">
        <title>The Global Catalogue of Microorganisms (GCM) 10K type strain sequencing project: providing services to taxonomists for standard genome sequencing and annotation.</title>
        <authorList>
            <consortium name="The Broad Institute Genomics Platform"/>
            <consortium name="The Broad Institute Genome Sequencing Center for Infectious Disease"/>
            <person name="Wu L."/>
            <person name="Ma J."/>
        </authorList>
    </citation>
    <scope>NUCLEOTIDE SEQUENCE [LARGE SCALE GENOMIC DNA]</scope>
    <source>
        <strain evidence="1 2">JCM 8542</strain>
    </source>
</reference>
<keyword evidence="2" id="KW-1185">Reference proteome</keyword>
<proteinExistence type="predicted"/>
<dbReference type="EMBL" id="BAAACR010000005">
    <property type="protein sequence ID" value="GAA0208267.1"/>
    <property type="molecule type" value="Genomic_DNA"/>
</dbReference>
<gene>
    <name evidence="1" type="ORF">GCM10008919_09550</name>
</gene>
<sequence>MAQGMYRTYFDFDENYFPQITDSSIRDSENLWLKTYPHEKFLELLKKMERVMARQEKRSVWISGAYGTGKSQCAYTLKKILDVPESELRAYWEDYKALAHETDLLGKLLGHKQVGNGIVTVYRYAGTPHSTQDLLIAVQESVQAELHARGLYEGEHTLKESVIAWLEATEARKIFVDSVLQQPQWTASFGGMMVEDIVTRLREGGEVRDLMERITRLSNAEGFTMMQLDIDRLIAWLTDVIEQNNIKLVFIWDEFSDYFRINRESLADFQKLAELVNAKHFFFVPVTHETDHLFTQADETWKKVRDRFIDVGITLPDNIAFDLIGAAFKPKAVAAQDWAEVEGDLNGRLHESRRRVMDVAGITSEDVIRNIMPLHPMTALVLKHIASSFQSNQRSMFDFIKSVGDEQVKAFQYFIDHTGPYDEHPLLTVDQLWDFFYVRGKADLATHIRMILDTYEQQKDLREEQQTVLKAILILLAVDKQLGGSIELLHATDQNLSYVFEGDDDLGSRVAAIAQSLKTQGILIQTPRQKGGPTYDLALLSGDQGKIEQYKEGLRKTKTDKLVETGNLGKILTLHPEGLKPRFLSSLGSIQTVTADNFTRIINGLEKPVEAWRFQAVLAFAKDDMEAAAFRSKIKDAARDPKYGHIIFIDALSTPLGADDFEKYVEYSAMAEYYQGNNRTAADQQARHANAVLEQSWKNRIYSGRFIVYTAQQPDGISLTQASEVSGVLKAIVLRQFPNAFDVEKTTTEGYYKTNALKPSALAGLNGVVSGTIKDADNRVLSEVWTLPDYWQRAETKSLPISMIKRDLEARIAAQFSQAGQIGVAELCDVLLSEYGMPPCNLTAFLLGFLLRPYAGDPYRYGDAAGSSGAMTAEKLKEMLGDCIGDLAKGKTPQDTFIVEMTAEERAFYEITQKAWGLSEASCTSVARVSIGIQNRMKEWQLPLWCLDDLAEENLFAVVELYSLLQQKEGREAHGIMMALGSSPQEHPSLADELKALLCVERLEEGMNLFLKSFADGELLHLADELGRRGQLLQDIRHKFSQKYACLWSKETGEELLRELCMEYRAVRATNRVLNVQLQEWTAARAAWKERLSFLRISAEFLAEQSEAFAKTRHILQLLAKGGDVLPEHVRDFVSLMEQYGAEMEQVLGEEDVFFAKAYAPYLDGLSEAERKTIRSKVEQGLFLKTKTHCNEAVRSCAEEYRRSQLKEQLRELWKEKTGSLSPRKWSEQYQTPVLACVGADEYDAAQRVFSYIDHRDGKDEELKAAIAFLEKAAFITVLSDGAQRDAAFRKNVIGKYAGLLTDLPVVREKLTALGISPYDWRGHLRVEEKLKQLAKASYDAGGSSKVLSKIDSMDDATLKAYLKRLVADNMTVGMEILENS</sequence>
<name>A0ABN0T0B2_9FIRM</name>
<dbReference type="SUPFAM" id="SSF52540">
    <property type="entry name" value="P-loop containing nucleoside triphosphate hydrolases"/>
    <property type="match status" value="1"/>
</dbReference>
<accession>A0ABN0T0B2</accession>
<dbReference type="InterPro" id="IPR027417">
    <property type="entry name" value="P-loop_NTPase"/>
</dbReference>
<evidence type="ECO:0000313" key="2">
    <source>
        <dbReference type="Proteomes" id="UP001500399"/>
    </source>
</evidence>